<feature type="transmembrane region" description="Helical" evidence="5">
    <location>
        <begin position="184"/>
        <end position="205"/>
    </location>
</feature>
<comment type="subcellular location">
    <subcellularLocation>
        <location evidence="1">Membrane</location>
        <topology evidence="1">Multi-pass membrane protein</topology>
    </subcellularLocation>
</comment>
<dbReference type="SUPFAM" id="SSF103473">
    <property type="entry name" value="MFS general substrate transporter"/>
    <property type="match status" value="1"/>
</dbReference>
<accession>A0AA38XRW3</accession>
<keyword evidence="2 5" id="KW-0812">Transmembrane</keyword>
<feature type="transmembrane region" description="Helical" evidence="5">
    <location>
        <begin position="217"/>
        <end position="236"/>
    </location>
</feature>
<dbReference type="Gene3D" id="1.20.1250.20">
    <property type="entry name" value="MFS general substrate transporter like domains"/>
    <property type="match status" value="1"/>
</dbReference>
<dbReference type="InterPro" id="IPR036259">
    <property type="entry name" value="MFS_trans_sf"/>
</dbReference>
<comment type="caution">
    <text evidence="6">The sequence shown here is derived from an EMBL/GenBank/DDBJ whole genome shotgun (WGS) entry which is preliminary data.</text>
</comment>
<feature type="transmembrane region" description="Helical" evidence="5">
    <location>
        <begin position="96"/>
        <end position="114"/>
    </location>
</feature>
<dbReference type="Pfam" id="PF05978">
    <property type="entry name" value="UNC-93"/>
    <property type="match status" value="1"/>
</dbReference>
<dbReference type="GO" id="GO:0016020">
    <property type="term" value="C:membrane"/>
    <property type="evidence" value="ECO:0007669"/>
    <property type="project" value="UniProtKB-SubCell"/>
</dbReference>
<proteinExistence type="predicted"/>
<evidence type="ECO:0000313" key="6">
    <source>
        <dbReference type="EMBL" id="KAJ9619137.1"/>
    </source>
</evidence>
<name>A0AA38XRW3_9EURO</name>
<keyword evidence="3 5" id="KW-1133">Transmembrane helix</keyword>
<gene>
    <name evidence="6" type="ORF">H2204_012784</name>
</gene>
<feature type="transmembrane region" description="Helical" evidence="5">
    <location>
        <begin position="415"/>
        <end position="436"/>
    </location>
</feature>
<dbReference type="InterPro" id="IPR051617">
    <property type="entry name" value="UNC-93-like_regulator"/>
</dbReference>
<keyword evidence="4 5" id="KW-0472">Membrane</keyword>
<evidence type="ECO:0000256" key="4">
    <source>
        <dbReference type="ARBA" id="ARBA00023136"/>
    </source>
</evidence>
<organism evidence="6 7">
    <name type="scientific">Knufia peltigerae</name>
    <dbReference type="NCBI Taxonomy" id="1002370"/>
    <lineage>
        <taxon>Eukaryota</taxon>
        <taxon>Fungi</taxon>
        <taxon>Dikarya</taxon>
        <taxon>Ascomycota</taxon>
        <taxon>Pezizomycotina</taxon>
        <taxon>Eurotiomycetes</taxon>
        <taxon>Chaetothyriomycetidae</taxon>
        <taxon>Chaetothyriales</taxon>
        <taxon>Trichomeriaceae</taxon>
        <taxon>Knufia</taxon>
    </lineage>
</organism>
<protein>
    <submittedName>
        <fullName evidence="6">Uncharacterized protein</fullName>
    </submittedName>
</protein>
<feature type="transmembrane region" description="Helical" evidence="5">
    <location>
        <begin position="339"/>
        <end position="360"/>
    </location>
</feature>
<dbReference type="EMBL" id="JAPDRN010000134">
    <property type="protein sequence ID" value="KAJ9619137.1"/>
    <property type="molecule type" value="Genomic_DNA"/>
</dbReference>
<feature type="transmembrane region" description="Helical" evidence="5">
    <location>
        <begin position="145"/>
        <end position="164"/>
    </location>
</feature>
<feature type="transmembrane region" description="Helical" evidence="5">
    <location>
        <begin position="272"/>
        <end position="290"/>
    </location>
</feature>
<feature type="transmembrane region" description="Helical" evidence="5">
    <location>
        <begin position="56"/>
        <end position="76"/>
    </location>
</feature>
<feature type="transmembrane region" description="Helical" evidence="5">
    <location>
        <begin position="310"/>
        <end position="327"/>
    </location>
</feature>
<evidence type="ECO:0000256" key="5">
    <source>
        <dbReference type="SAM" id="Phobius"/>
    </source>
</evidence>
<evidence type="ECO:0000313" key="7">
    <source>
        <dbReference type="Proteomes" id="UP001172681"/>
    </source>
</evidence>
<dbReference type="AlphaFoldDB" id="A0AA38XRW3"/>
<feature type="transmembrane region" description="Helical" evidence="5">
    <location>
        <begin position="380"/>
        <end position="403"/>
    </location>
</feature>
<dbReference type="PANTHER" id="PTHR23294:SF59">
    <property type="entry name" value="UNC93-LIKE PROTEIN C922.05C"/>
    <property type="match status" value="1"/>
</dbReference>
<evidence type="ECO:0000256" key="2">
    <source>
        <dbReference type="ARBA" id="ARBA00022692"/>
    </source>
</evidence>
<evidence type="ECO:0000256" key="3">
    <source>
        <dbReference type="ARBA" id="ARBA00022989"/>
    </source>
</evidence>
<dbReference type="Proteomes" id="UP001172681">
    <property type="component" value="Unassembled WGS sequence"/>
</dbReference>
<dbReference type="InterPro" id="IPR010291">
    <property type="entry name" value="Ion_channel_UNC-93"/>
</dbReference>
<keyword evidence="7" id="KW-1185">Reference proteome</keyword>
<reference evidence="6" key="1">
    <citation type="submission" date="2022-10" db="EMBL/GenBank/DDBJ databases">
        <title>Culturing micro-colonial fungi from biological soil crusts in the Mojave desert and describing Neophaeococcomyces mojavensis, and introducing the new genera and species Taxawa tesnikishii.</title>
        <authorList>
            <person name="Kurbessoian T."/>
            <person name="Stajich J.E."/>
        </authorList>
    </citation>
    <scope>NUCLEOTIDE SEQUENCE</scope>
    <source>
        <strain evidence="6">TK_35</strain>
    </source>
</reference>
<dbReference type="PANTHER" id="PTHR23294">
    <property type="entry name" value="ET TRANSLATION PRODUCT-RELATED"/>
    <property type="match status" value="1"/>
</dbReference>
<feature type="transmembrane region" description="Helical" evidence="5">
    <location>
        <begin position="121"/>
        <end position="139"/>
    </location>
</feature>
<evidence type="ECO:0000256" key="1">
    <source>
        <dbReference type="ARBA" id="ARBA00004141"/>
    </source>
</evidence>
<sequence>MVQPQDISTGKEYPNTHETGTMADVESASLHSATHGVVAKGYKFGPITLPAYRSPLAQTIIIGFVCFLVVGMFNVLASLGGGGQLTADLSNKANMILYSIFAGLALISGSVCNYLGPKITLAIGGVGYALYAASFWSYNHTGNDGFVLFAGAACGFSAAFLWTAEGTMLMSYPTEDQKGRYISLFWTIWSMGAVIGSIIPTVQNWSNTSAGRVNDGTYIALFILMLSGSILAMCLVHPSKIVRDDGTRVYVVKHASLTTELKNVVRSVKVEPWIILFFPYAFAGLWYGVYQSNDYNAYFFDVRTRSFNSIWYNVAQMVSAGLLGLFLDIKYFTRRTRALLGWVIMFVCFNAVLIGGIFPLRKSSRSHPVEKVLDVKDSEAGGYIALYFFYGFLDGAWQCYAYWIMGTLSNDPLVLSMYGAFYKVFGAAGSAIVAALDEQKKSYVTMFGSYWGLTAGSLVVLLPLVLKRVTNTSYTTEAASSAKMVGAGGMQAGVAVGVDMEIEGEEKEMHAIK</sequence>
<feature type="transmembrane region" description="Helical" evidence="5">
    <location>
        <begin position="448"/>
        <end position="466"/>
    </location>
</feature>